<evidence type="ECO:0000313" key="2">
    <source>
        <dbReference type="EMBL" id="ANC96758.1"/>
    </source>
</evidence>
<protein>
    <submittedName>
        <fullName evidence="2">Stimulated by retinoic acid protein 8</fullName>
    </submittedName>
</protein>
<dbReference type="InterPro" id="IPR033537">
    <property type="entry name" value="Stra8"/>
</dbReference>
<dbReference type="AlphaFoldDB" id="A0A172MFH1"/>
<dbReference type="GO" id="GO:0046983">
    <property type="term" value="F:protein dimerization activity"/>
    <property type="evidence" value="ECO:0007669"/>
    <property type="project" value="InterPro"/>
</dbReference>
<sequence>MASQGAAAGDPLRTRRRLLQAQQRATLAGLMDTLRSVVFPAARKNPSKWQVLQRAKTFLQQQEAHLNELLKMKEVFQMDDGGPYSVEEVREEYQRFCVLCRSDPEERSVWKQHYDAWDSPGPNKEEISDNTFELSQSSSASFPSIVEFEGYLLFYRQTVDLLLKGGVLSPEQAGLAVVSEAISGLWECLPGQRRAAFQSYSLGRESSVSLNLLGEPLLQGSPPSSCQLGSQEGSLSSEEDLFKDAFDFIRMETETSSQNRPVLESLDYNSVEDLREIYRAIINFVKAQEVLQTEDSESLFLRCTETFDDDDL</sequence>
<feature type="domain" description="STRA8 bHLH" evidence="1">
    <location>
        <begin position="14"/>
        <end position="76"/>
    </location>
</feature>
<reference evidence="2" key="1">
    <citation type="submission" date="2015-11" db="EMBL/GenBank/DDBJ databases">
        <title>The PhyloFish database: a comprehensive resource to study gene expression after whole genome duplication in fish.</title>
        <authorList>
            <person name="Pasquier J."/>
            <person name="Cabau C."/>
            <person name="Nguyen T."/>
            <person name="Jouanno E."/>
            <person name="Parrinello H."/>
            <person name="Journot L."/>
            <person name="Pontarotti P."/>
            <person name="Klopp C."/>
            <person name="Postlethwait J.H."/>
            <person name="Guiguen Y."/>
            <person name="Bobe J."/>
        </authorList>
    </citation>
    <scope>NUCLEOTIDE SEQUENCE</scope>
</reference>
<dbReference type="SUPFAM" id="SSF47459">
    <property type="entry name" value="HLH, helix-loop-helix DNA-binding domain"/>
    <property type="match status" value="1"/>
</dbReference>
<dbReference type="InterPro" id="IPR057021">
    <property type="entry name" value="bHLH_STRA8"/>
</dbReference>
<dbReference type="PANTHER" id="PTHR35254">
    <property type="entry name" value="STIMULATED BY RETINOIC ACID GENE 8 PROTEIN HOMOLOG"/>
    <property type="match status" value="1"/>
</dbReference>
<evidence type="ECO:0000259" key="1">
    <source>
        <dbReference type="Pfam" id="PF23175"/>
    </source>
</evidence>
<accession>A0A172MFH1</accession>
<proteinExistence type="evidence at transcript level"/>
<dbReference type="InterPro" id="IPR036638">
    <property type="entry name" value="HLH_DNA-bd_sf"/>
</dbReference>
<dbReference type="GO" id="GO:0051321">
    <property type="term" value="P:meiotic cell cycle"/>
    <property type="evidence" value="ECO:0007669"/>
    <property type="project" value="InterPro"/>
</dbReference>
<dbReference type="GO" id="GO:0071300">
    <property type="term" value="P:cellular response to retinoic acid"/>
    <property type="evidence" value="ECO:0007669"/>
    <property type="project" value="InterPro"/>
</dbReference>
<dbReference type="Pfam" id="PF23175">
    <property type="entry name" value="bHLH_STRA8"/>
    <property type="match status" value="1"/>
</dbReference>
<gene>
    <name evidence="2" type="primary">stra8</name>
</gene>
<name>A0A172MFH1_LEPOC</name>
<dbReference type="PANTHER" id="PTHR35254:SF1">
    <property type="entry name" value="STIMULATED BY RETINOIC ACID GENE 8 PROTEIN HOMOLOG"/>
    <property type="match status" value="1"/>
</dbReference>
<dbReference type="EMBL" id="KU161162">
    <property type="protein sequence ID" value="ANC96758.1"/>
    <property type="molecule type" value="mRNA"/>
</dbReference>
<organism evidence="2">
    <name type="scientific">Lepisosteus oculatus</name>
    <name type="common">Spotted gar</name>
    <dbReference type="NCBI Taxonomy" id="7918"/>
    <lineage>
        <taxon>Eukaryota</taxon>
        <taxon>Metazoa</taxon>
        <taxon>Chordata</taxon>
        <taxon>Craniata</taxon>
        <taxon>Vertebrata</taxon>
        <taxon>Euteleostomi</taxon>
        <taxon>Actinopterygii</taxon>
        <taxon>Neopterygii</taxon>
        <taxon>Holostei</taxon>
        <taxon>Semionotiformes</taxon>
        <taxon>Lepisosteidae</taxon>
        <taxon>Lepisosteus</taxon>
    </lineage>
</organism>